<evidence type="ECO:0000259" key="2">
    <source>
        <dbReference type="Pfam" id="PF04982"/>
    </source>
</evidence>
<dbReference type="Proteomes" id="UP000007844">
    <property type="component" value="Chromosome"/>
</dbReference>
<gene>
    <name evidence="3" type="ORF">Desaf_2497</name>
</gene>
<proteinExistence type="predicted"/>
<name>F3YZ64_DESAF</name>
<accession>F3YZ64</accession>
<dbReference type="STRING" id="690850.Desaf_2497"/>
<evidence type="ECO:0000313" key="4">
    <source>
        <dbReference type="Proteomes" id="UP000007844"/>
    </source>
</evidence>
<sequence length="208" mass="21884">MNNKDIPTATLDSRSLRPEGCEGNSCRESVLRYLTKMRGKSVAPPCPCLREVCWSWLGAFLGILAVSFLSHKMMDGTGPLMLVGSFGASAVLIYGAVESPLAQPRNLLGGHVLSALIGVAVAKLLPEALWIAAPLAVATSIAAMHVTRTLHPPGGATALIAVIGGEPVRALGFMYALAPVGLGALIMLAVALVVNNLSPRRCYPVFWR</sequence>
<dbReference type="InterPro" id="IPR007065">
    <property type="entry name" value="HPP"/>
</dbReference>
<dbReference type="EMBL" id="CP003221">
    <property type="protein sequence ID" value="EGJ50820.1"/>
    <property type="molecule type" value="Genomic_DNA"/>
</dbReference>
<feature type="transmembrane region" description="Helical" evidence="1">
    <location>
        <begin position="54"/>
        <end position="71"/>
    </location>
</feature>
<feature type="transmembrane region" description="Helical" evidence="1">
    <location>
        <begin position="173"/>
        <end position="194"/>
    </location>
</feature>
<evidence type="ECO:0000256" key="1">
    <source>
        <dbReference type="SAM" id="Phobius"/>
    </source>
</evidence>
<reference evidence="3 4" key="1">
    <citation type="journal article" date="2011" name="J. Bacteriol.">
        <title>Genome sequence of the mercury-methylating and pleomorphic Desulfovibrio africanus Strain Walvis Bay.</title>
        <authorList>
            <person name="Brown S.D."/>
            <person name="Wall J.D."/>
            <person name="Kucken A.M."/>
            <person name="Gilmour C.C."/>
            <person name="Podar M."/>
            <person name="Brandt C.C."/>
            <person name="Teshima H."/>
            <person name="Detter J.C."/>
            <person name="Han C.S."/>
            <person name="Land M.L."/>
            <person name="Lucas S."/>
            <person name="Han J."/>
            <person name="Pennacchio L."/>
            <person name="Nolan M."/>
            <person name="Pitluck S."/>
            <person name="Woyke T."/>
            <person name="Goodwin L."/>
            <person name="Palumbo A.V."/>
            <person name="Elias D.A."/>
        </authorList>
    </citation>
    <scope>NUCLEOTIDE SEQUENCE [LARGE SCALE GENOMIC DNA]</scope>
    <source>
        <strain evidence="3 4">Walvis Bay</strain>
    </source>
</reference>
<keyword evidence="1" id="KW-0812">Transmembrane</keyword>
<evidence type="ECO:0000313" key="3">
    <source>
        <dbReference type="EMBL" id="EGJ50820.1"/>
    </source>
</evidence>
<keyword evidence="4" id="KW-1185">Reference proteome</keyword>
<dbReference type="InterPro" id="IPR058581">
    <property type="entry name" value="TM_HPP"/>
</dbReference>
<dbReference type="eggNOG" id="COG3448">
    <property type="taxonomic scope" value="Bacteria"/>
</dbReference>
<dbReference type="KEGG" id="daf:Desaf_2497"/>
<dbReference type="RefSeq" id="WP_014260517.1">
    <property type="nucleotide sequence ID" value="NC_016629.1"/>
</dbReference>
<dbReference type="Pfam" id="PF04982">
    <property type="entry name" value="TM_HPP"/>
    <property type="match status" value="1"/>
</dbReference>
<feature type="transmembrane region" description="Helical" evidence="1">
    <location>
        <begin position="103"/>
        <end position="121"/>
    </location>
</feature>
<keyword evidence="1" id="KW-1133">Transmembrane helix</keyword>
<dbReference type="PANTHER" id="PTHR33741">
    <property type="entry name" value="TRANSMEMBRANE PROTEIN DDB_G0269096-RELATED"/>
    <property type="match status" value="1"/>
</dbReference>
<dbReference type="AlphaFoldDB" id="F3YZ64"/>
<protein>
    <submittedName>
        <fullName evidence="3">HPP family protein</fullName>
    </submittedName>
</protein>
<organism evidence="3 4">
    <name type="scientific">Desulfocurvibacter africanus subsp. africanus str. Walvis Bay</name>
    <dbReference type="NCBI Taxonomy" id="690850"/>
    <lineage>
        <taxon>Bacteria</taxon>
        <taxon>Pseudomonadati</taxon>
        <taxon>Thermodesulfobacteriota</taxon>
        <taxon>Desulfovibrionia</taxon>
        <taxon>Desulfovibrionales</taxon>
        <taxon>Desulfovibrionaceae</taxon>
        <taxon>Desulfocurvibacter</taxon>
    </lineage>
</organism>
<dbReference type="HOGENOM" id="CLU_040397_2_1_7"/>
<keyword evidence="1" id="KW-0472">Membrane</keyword>
<dbReference type="PANTHER" id="PTHR33741:SF5">
    <property type="entry name" value="TRANSMEMBRANE PROTEIN DDB_G0269096-RELATED"/>
    <property type="match status" value="1"/>
</dbReference>
<feature type="domain" description="HPP transmembrane region" evidence="2">
    <location>
        <begin position="46"/>
        <end position="204"/>
    </location>
</feature>
<feature type="transmembrane region" description="Helical" evidence="1">
    <location>
        <begin position="78"/>
        <end position="97"/>
    </location>
</feature>